<dbReference type="InterPro" id="IPR002169">
    <property type="entry name" value="Peptidase_M9A/M9B"/>
</dbReference>
<comment type="catalytic activity">
    <reaction evidence="1">
        <text>Digestion of native collagen in the triple helical region at Xaa-|-Gly bonds. With synthetic peptides, a preference is shown for Gly at P3 and P1', Pro and Ala at P2 and P2', and hydroxyproline, Ala or Arg at P3'.</text>
        <dbReference type="EC" id="3.4.24.3"/>
    </reaction>
</comment>
<keyword evidence="10" id="KW-0862">Zinc</keyword>
<dbReference type="PANTHER" id="PTHR13062:SF9">
    <property type="entry name" value="MICROBIAL COLLAGENASE"/>
    <property type="match status" value="1"/>
</dbReference>
<dbReference type="PRINTS" id="PR00931">
    <property type="entry name" value="MICOLLPTASE"/>
</dbReference>
<evidence type="ECO:0000256" key="13">
    <source>
        <dbReference type="SAM" id="MobiDB-lite"/>
    </source>
</evidence>
<evidence type="ECO:0000256" key="7">
    <source>
        <dbReference type="ARBA" id="ARBA00022723"/>
    </source>
</evidence>
<keyword evidence="5" id="KW-0964">Secreted</keyword>
<evidence type="ECO:0000256" key="2">
    <source>
        <dbReference type="ARBA" id="ARBA00001947"/>
    </source>
</evidence>
<feature type="region of interest" description="Disordered" evidence="13">
    <location>
        <begin position="89"/>
        <end position="109"/>
    </location>
</feature>
<dbReference type="Pfam" id="PF08453">
    <property type="entry name" value="Peptidase_M9_N"/>
    <property type="match status" value="1"/>
</dbReference>
<feature type="domain" description="Peptidase M9 collagenase N-terminal" evidence="15">
    <location>
        <begin position="111"/>
        <end position="292"/>
    </location>
</feature>
<comment type="subcellular location">
    <subcellularLocation>
        <location evidence="3">Secreted</location>
    </subcellularLocation>
</comment>
<evidence type="ECO:0000256" key="10">
    <source>
        <dbReference type="ARBA" id="ARBA00022833"/>
    </source>
</evidence>
<dbReference type="Gene3D" id="3.40.30.160">
    <property type="entry name" value="Collagenase ColT, N-terminal domain"/>
    <property type="match status" value="1"/>
</dbReference>
<sequence length="667" mass="70832">MRYFALPGRVAGALAAGITLIGLLAPPALATPGSPARTHAPTTVHDSAPSAAVGAPSAVADSNPPAPTGSTVVTPGHAVQDRRMAPAQLPPLRPAASPRTPGPVAASKAACSPADFGSRTGSALVAFVRASTVECVNSLFAVTGSDAGPVFGESQMVTVAKAFTTTARRYGGDNSAGIWQLVLFLRAGYYVQFNDPSDTGPYSERLTDATARGLDAFFARRHAWDVTSANGDVLGDVVILTDSADLQGRYLTAYRRLLNGYDGSYDAVASMVAAVNDVYTPLWRGNWNPAYVDAVAADPRIIGTLHTFALHHLDLLGTDRAYLDSNAGMGLARHVEHPALTALVRPPAKNLLDSSRITGPTAQLWVAVATQLDAYDKADCSYYDVCDLAGRLSSAALPVTHVCDATHTIRAQSLTAADLDAACASVVGQDPYVHGLVKDAGPIPGQYESTVQLVVFASPTDYRTYAGAIFGVSTDNGGITLVGDPADSHNQPLSIMYQKAYDDGFTARIWNLNHEYTHYLDARDDMKGDFTQQTAVPDIWWIEGLAEYVSYSYRGITDTEAVAEAGKHTYTLSTLFQSTYANSDVTRTYPWGYLAVRYMVEKHPADIERMLARFRVGDYPGGHAVYATGIGTRYDADFDTWLSACAAGACAEPGAVVPRPGTHGPTH</sequence>
<dbReference type="RefSeq" id="WP_311698025.1">
    <property type="nucleotide sequence ID" value="NZ_JAVREY010000039.1"/>
</dbReference>
<evidence type="ECO:0000313" key="16">
    <source>
        <dbReference type="EMBL" id="MDT0466564.1"/>
    </source>
</evidence>
<accession>A0ABU2U012</accession>
<keyword evidence="11" id="KW-0482">Metalloprotease</keyword>
<evidence type="ECO:0000256" key="14">
    <source>
        <dbReference type="SAM" id="SignalP"/>
    </source>
</evidence>
<evidence type="ECO:0000256" key="5">
    <source>
        <dbReference type="ARBA" id="ARBA00022525"/>
    </source>
</evidence>
<dbReference type="GO" id="GO:0004222">
    <property type="term" value="F:metalloendopeptidase activity"/>
    <property type="evidence" value="ECO:0007669"/>
    <property type="project" value="UniProtKB-EC"/>
</dbReference>
<comment type="caution">
    <text evidence="16">The sequence shown here is derived from an EMBL/GenBank/DDBJ whole genome shotgun (WGS) entry which is preliminary data.</text>
</comment>
<proteinExistence type="predicted"/>
<dbReference type="EC" id="3.4.24.3" evidence="4"/>
<keyword evidence="9 16" id="KW-0378">Hydrolase</keyword>
<feature type="compositionally biased region" description="Low complexity" evidence="13">
    <location>
        <begin position="46"/>
        <end position="62"/>
    </location>
</feature>
<keyword evidence="7" id="KW-0479">Metal-binding</keyword>
<evidence type="ECO:0000256" key="12">
    <source>
        <dbReference type="ARBA" id="ARBA00023145"/>
    </source>
</evidence>
<reference evidence="17" key="1">
    <citation type="submission" date="2023-07" db="EMBL/GenBank/DDBJ databases">
        <title>30 novel species of actinomycetes from the DSMZ collection.</title>
        <authorList>
            <person name="Nouioui I."/>
        </authorList>
    </citation>
    <scope>NUCLEOTIDE SEQUENCE [LARGE SCALE GENOMIC DNA]</scope>
    <source>
        <strain evidence="17">DSM 41699</strain>
    </source>
</reference>
<evidence type="ECO:0000259" key="15">
    <source>
        <dbReference type="Pfam" id="PF08453"/>
    </source>
</evidence>
<keyword evidence="12" id="KW-0865">Zymogen</keyword>
<evidence type="ECO:0000256" key="1">
    <source>
        <dbReference type="ARBA" id="ARBA00000424"/>
    </source>
</evidence>
<gene>
    <name evidence="16" type="ORF">RM764_26760</name>
</gene>
<dbReference type="Gene3D" id="1.10.390.20">
    <property type="match status" value="1"/>
</dbReference>
<dbReference type="PANTHER" id="PTHR13062">
    <property type="entry name" value="COLLAGENASE"/>
    <property type="match status" value="1"/>
</dbReference>
<dbReference type="EMBL" id="JAVREY010000039">
    <property type="protein sequence ID" value="MDT0466564.1"/>
    <property type="molecule type" value="Genomic_DNA"/>
</dbReference>
<evidence type="ECO:0000256" key="9">
    <source>
        <dbReference type="ARBA" id="ARBA00022801"/>
    </source>
</evidence>
<comment type="cofactor">
    <cofactor evidence="2">
        <name>Zn(2+)</name>
        <dbReference type="ChEBI" id="CHEBI:29105"/>
    </cofactor>
</comment>
<name>A0ABU2U012_9ACTN</name>
<evidence type="ECO:0000256" key="11">
    <source>
        <dbReference type="ARBA" id="ARBA00023049"/>
    </source>
</evidence>
<keyword evidence="17" id="KW-1185">Reference proteome</keyword>
<organism evidence="16 17">
    <name type="scientific">Streptomyces gibsoniae</name>
    <dbReference type="NCBI Taxonomy" id="3075529"/>
    <lineage>
        <taxon>Bacteria</taxon>
        <taxon>Bacillati</taxon>
        <taxon>Actinomycetota</taxon>
        <taxon>Actinomycetes</taxon>
        <taxon>Kitasatosporales</taxon>
        <taxon>Streptomycetaceae</taxon>
        <taxon>Streptomyces</taxon>
    </lineage>
</organism>
<evidence type="ECO:0000313" key="17">
    <source>
        <dbReference type="Proteomes" id="UP001183809"/>
    </source>
</evidence>
<keyword evidence="8 14" id="KW-0732">Signal</keyword>
<protein>
    <recommendedName>
        <fullName evidence="4">microbial collagenase</fullName>
        <ecNumber evidence="4">3.4.24.3</ecNumber>
    </recommendedName>
</protein>
<dbReference type="Pfam" id="PF01752">
    <property type="entry name" value="Peptidase_M9"/>
    <property type="match status" value="1"/>
</dbReference>
<feature type="region of interest" description="Disordered" evidence="13">
    <location>
        <begin position="32"/>
        <end position="74"/>
    </location>
</feature>
<evidence type="ECO:0000256" key="8">
    <source>
        <dbReference type="ARBA" id="ARBA00022729"/>
    </source>
</evidence>
<evidence type="ECO:0000256" key="4">
    <source>
        <dbReference type="ARBA" id="ARBA00012653"/>
    </source>
</evidence>
<dbReference type="Proteomes" id="UP001183809">
    <property type="component" value="Unassembled WGS sequence"/>
</dbReference>
<feature type="chain" id="PRO_5045724988" description="microbial collagenase" evidence="14">
    <location>
        <begin position="31"/>
        <end position="667"/>
    </location>
</feature>
<dbReference type="InterPro" id="IPR013661">
    <property type="entry name" value="Peptidase_M9_N_dom"/>
</dbReference>
<evidence type="ECO:0000256" key="3">
    <source>
        <dbReference type="ARBA" id="ARBA00004613"/>
    </source>
</evidence>
<feature type="signal peptide" evidence="14">
    <location>
        <begin position="1"/>
        <end position="30"/>
    </location>
</feature>
<keyword evidence="6" id="KW-0645">Protease</keyword>
<evidence type="ECO:0000256" key="6">
    <source>
        <dbReference type="ARBA" id="ARBA00022670"/>
    </source>
</evidence>